<sequence length="115" mass="13433">YHRDSRYKSHKNVQLRHVYITSTHISTISTLSFLQRYQTSHSFTSGLLTWLPAEQPCGQVYVKKTSADDGQKRWTGETIIQKRSSRGHILQTENATPKCKTHELKNFLFKRNLKI</sequence>
<name>A0A0B2UX63_TOXCA</name>
<comment type="caution">
    <text evidence="1">The sequence shown here is derived from an EMBL/GenBank/DDBJ whole genome shotgun (WGS) entry which is preliminary data.</text>
</comment>
<accession>A0A0B2UX63</accession>
<reference evidence="1 2" key="1">
    <citation type="submission" date="2014-11" db="EMBL/GenBank/DDBJ databases">
        <title>Genetic blueprint of the zoonotic pathogen Toxocara canis.</title>
        <authorList>
            <person name="Zhu X.-Q."/>
            <person name="Korhonen P.K."/>
            <person name="Cai H."/>
            <person name="Young N.D."/>
            <person name="Nejsum P."/>
            <person name="von Samson-Himmelstjerna G."/>
            <person name="Boag P.R."/>
            <person name="Tan P."/>
            <person name="Li Q."/>
            <person name="Min J."/>
            <person name="Yang Y."/>
            <person name="Wang X."/>
            <person name="Fang X."/>
            <person name="Hall R.S."/>
            <person name="Hofmann A."/>
            <person name="Sternberg P.W."/>
            <person name="Jex A.R."/>
            <person name="Gasser R.B."/>
        </authorList>
    </citation>
    <scope>NUCLEOTIDE SEQUENCE [LARGE SCALE GENOMIC DNA]</scope>
    <source>
        <strain evidence="1">PN_DK_2014</strain>
    </source>
</reference>
<evidence type="ECO:0000313" key="2">
    <source>
        <dbReference type="Proteomes" id="UP000031036"/>
    </source>
</evidence>
<gene>
    <name evidence="1" type="ORF">Tcan_10166</name>
</gene>
<keyword evidence="2" id="KW-1185">Reference proteome</keyword>
<dbReference type="Proteomes" id="UP000031036">
    <property type="component" value="Unassembled WGS sequence"/>
</dbReference>
<dbReference type="AlphaFoldDB" id="A0A0B2UX63"/>
<proteinExistence type="predicted"/>
<dbReference type="EMBL" id="JPKZ01002646">
    <property type="protein sequence ID" value="KHN75646.1"/>
    <property type="molecule type" value="Genomic_DNA"/>
</dbReference>
<organism evidence="1 2">
    <name type="scientific">Toxocara canis</name>
    <name type="common">Canine roundworm</name>
    <dbReference type="NCBI Taxonomy" id="6265"/>
    <lineage>
        <taxon>Eukaryota</taxon>
        <taxon>Metazoa</taxon>
        <taxon>Ecdysozoa</taxon>
        <taxon>Nematoda</taxon>
        <taxon>Chromadorea</taxon>
        <taxon>Rhabditida</taxon>
        <taxon>Spirurina</taxon>
        <taxon>Ascaridomorpha</taxon>
        <taxon>Ascaridoidea</taxon>
        <taxon>Toxocaridae</taxon>
        <taxon>Toxocara</taxon>
    </lineage>
</organism>
<evidence type="ECO:0000313" key="1">
    <source>
        <dbReference type="EMBL" id="KHN75646.1"/>
    </source>
</evidence>
<protein>
    <submittedName>
        <fullName evidence="1">Uncharacterized protein</fullName>
    </submittedName>
</protein>
<feature type="non-terminal residue" evidence="1">
    <location>
        <position position="1"/>
    </location>
</feature>